<dbReference type="EMBL" id="BAAALF010000013">
    <property type="protein sequence ID" value="GAA1224067.1"/>
    <property type="molecule type" value="Genomic_DNA"/>
</dbReference>
<protein>
    <submittedName>
        <fullName evidence="1">Uncharacterized protein</fullName>
    </submittedName>
</protein>
<organism evidence="1 2">
    <name type="scientific">Kitasatospora nipponensis</name>
    <dbReference type="NCBI Taxonomy" id="258049"/>
    <lineage>
        <taxon>Bacteria</taxon>
        <taxon>Bacillati</taxon>
        <taxon>Actinomycetota</taxon>
        <taxon>Actinomycetes</taxon>
        <taxon>Kitasatosporales</taxon>
        <taxon>Streptomycetaceae</taxon>
        <taxon>Kitasatospora</taxon>
    </lineage>
</organism>
<dbReference type="Proteomes" id="UP001500037">
    <property type="component" value="Unassembled WGS sequence"/>
</dbReference>
<sequence length="71" mass="6908">MNESWTATVRGAVVITVADPSGSGGAGTRLDAREGAVVTGAAELFSGAAHRGGDGDLAGGVIVVASRNLRA</sequence>
<proteinExistence type="predicted"/>
<name>A0ABP4GFW9_9ACTN</name>
<evidence type="ECO:0000313" key="1">
    <source>
        <dbReference type="EMBL" id="GAA1224067.1"/>
    </source>
</evidence>
<evidence type="ECO:0000313" key="2">
    <source>
        <dbReference type="Proteomes" id="UP001500037"/>
    </source>
</evidence>
<reference evidence="2" key="1">
    <citation type="journal article" date="2019" name="Int. J. Syst. Evol. Microbiol.">
        <title>The Global Catalogue of Microorganisms (GCM) 10K type strain sequencing project: providing services to taxonomists for standard genome sequencing and annotation.</title>
        <authorList>
            <consortium name="The Broad Institute Genomics Platform"/>
            <consortium name="The Broad Institute Genome Sequencing Center for Infectious Disease"/>
            <person name="Wu L."/>
            <person name="Ma J."/>
        </authorList>
    </citation>
    <scope>NUCLEOTIDE SEQUENCE [LARGE SCALE GENOMIC DNA]</scope>
    <source>
        <strain evidence="2">JCM 13004</strain>
    </source>
</reference>
<accession>A0ABP4GFW9</accession>
<comment type="caution">
    <text evidence="1">The sequence shown here is derived from an EMBL/GenBank/DDBJ whole genome shotgun (WGS) entry which is preliminary data.</text>
</comment>
<gene>
    <name evidence="1" type="ORF">GCM10009665_12900</name>
</gene>
<keyword evidence="2" id="KW-1185">Reference proteome</keyword>